<dbReference type="AlphaFoldDB" id="A0A420Y392"/>
<comment type="caution">
    <text evidence="1">The sequence shown here is derived from an EMBL/GenBank/DDBJ whole genome shotgun (WGS) entry which is preliminary data.</text>
</comment>
<evidence type="ECO:0000313" key="1">
    <source>
        <dbReference type="EMBL" id="RKU42356.1"/>
    </source>
</evidence>
<proteinExistence type="predicted"/>
<protein>
    <submittedName>
        <fullName evidence="1">Uncharacterized protein</fullName>
    </submittedName>
</protein>
<gene>
    <name evidence="1" type="ORF">DL546_000327</name>
</gene>
<dbReference type="Proteomes" id="UP000275385">
    <property type="component" value="Unassembled WGS sequence"/>
</dbReference>
<evidence type="ECO:0000313" key="2">
    <source>
        <dbReference type="Proteomes" id="UP000275385"/>
    </source>
</evidence>
<sequence>MDEKVRMSVETGISCSPTTSDIFSRVQLASDQARKVPSFCFNYRSWSLTHCYEARIREAPATPVGLRIGKESGATLWAASALFRLGMKPSVETQHYTSTMR</sequence>
<accession>A0A420Y392</accession>
<dbReference type="EMBL" id="QVQW01000057">
    <property type="protein sequence ID" value="RKU42356.1"/>
    <property type="molecule type" value="Genomic_DNA"/>
</dbReference>
<keyword evidence="2" id="KW-1185">Reference proteome</keyword>
<reference evidence="1 2" key="1">
    <citation type="submission" date="2018-08" db="EMBL/GenBank/DDBJ databases">
        <title>Draft genome of the lignicolous fungus Coniochaeta pulveracea.</title>
        <authorList>
            <person name="Borstlap C.J."/>
            <person name="De Witt R.N."/>
            <person name="Botha A."/>
            <person name="Volschenk H."/>
        </authorList>
    </citation>
    <scope>NUCLEOTIDE SEQUENCE [LARGE SCALE GENOMIC DNA]</scope>
    <source>
        <strain evidence="1 2">CAB683</strain>
    </source>
</reference>
<name>A0A420Y392_9PEZI</name>
<organism evidence="1 2">
    <name type="scientific">Coniochaeta pulveracea</name>
    <dbReference type="NCBI Taxonomy" id="177199"/>
    <lineage>
        <taxon>Eukaryota</taxon>
        <taxon>Fungi</taxon>
        <taxon>Dikarya</taxon>
        <taxon>Ascomycota</taxon>
        <taxon>Pezizomycotina</taxon>
        <taxon>Sordariomycetes</taxon>
        <taxon>Sordariomycetidae</taxon>
        <taxon>Coniochaetales</taxon>
        <taxon>Coniochaetaceae</taxon>
        <taxon>Coniochaeta</taxon>
    </lineage>
</organism>